<accession>A0ABV5TT20</accession>
<keyword evidence="2" id="KW-1185">Reference proteome</keyword>
<dbReference type="Proteomes" id="UP001589610">
    <property type="component" value="Unassembled WGS sequence"/>
</dbReference>
<reference evidence="1 2" key="1">
    <citation type="submission" date="2024-09" db="EMBL/GenBank/DDBJ databases">
        <authorList>
            <person name="Sun Q."/>
            <person name="Mori K."/>
        </authorList>
    </citation>
    <scope>NUCLEOTIDE SEQUENCE [LARGE SCALE GENOMIC DNA]</scope>
    <source>
        <strain evidence="1 2">JCM 3028</strain>
    </source>
</reference>
<dbReference type="RefSeq" id="WP_344747057.1">
    <property type="nucleotide sequence ID" value="NZ_BAAAWW010000115.1"/>
</dbReference>
<sequence>MAQTESGEDSIDFFLIGAFDVDDVVHVQIKVCESGRQFSQRGQRITLTVRLIDRQVPDGQLFKLRKN</sequence>
<organism evidence="1 2">
    <name type="scientific">Streptosporangium vulgare</name>
    <dbReference type="NCBI Taxonomy" id="46190"/>
    <lineage>
        <taxon>Bacteria</taxon>
        <taxon>Bacillati</taxon>
        <taxon>Actinomycetota</taxon>
        <taxon>Actinomycetes</taxon>
        <taxon>Streptosporangiales</taxon>
        <taxon>Streptosporangiaceae</taxon>
        <taxon>Streptosporangium</taxon>
    </lineage>
</organism>
<name>A0ABV5TT20_9ACTN</name>
<gene>
    <name evidence="1" type="ORF">ACFFRH_42930</name>
</gene>
<proteinExistence type="predicted"/>
<dbReference type="EMBL" id="JBHMBS010000053">
    <property type="protein sequence ID" value="MFB9682267.1"/>
    <property type="molecule type" value="Genomic_DNA"/>
</dbReference>
<evidence type="ECO:0000313" key="1">
    <source>
        <dbReference type="EMBL" id="MFB9682267.1"/>
    </source>
</evidence>
<comment type="caution">
    <text evidence="1">The sequence shown here is derived from an EMBL/GenBank/DDBJ whole genome shotgun (WGS) entry which is preliminary data.</text>
</comment>
<protein>
    <submittedName>
        <fullName evidence="1">Uncharacterized protein</fullName>
    </submittedName>
</protein>
<evidence type="ECO:0000313" key="2">
    <source>
        <dbReference type="Proteomes" id="UP001589610"/>
    </source>
</evidence>